<feature type="domain" description="Signal transduction histidine kinase internal region" evidence="2">
    <location>
        <begin position="152"/>
        <end position="230"/>
    </location>
</feature>
<dbReference type="InterPro" id="IPR010559">
    <property type="entry name" value="Sig_transdc_His_kin_internal"/>
</dbReference>
<comment type="caution">
    <text evidence="3">The sequence shown here is derived from an EMBL/GenBank/DDBJ whole genome shotgun (WGS) entry which is preliminary data.</text>
</comment>
<dbReference type="GO" id="GO:0000155">
    <property type="term" value="F:phosphorelay sensor kinase activity"/>
    <property type="evidence" value="ECO:0007669"/>
    <property type="project" value="InterPro"/>
</dbReference>
<keyword evidence="1" id="KW-0472">Membrane</keyword>
<reference evidence="3 4" key="1">
    <citation type="submission" date="2017-04" db="EMBL/GenBank/DDBJ databases">
        <title>A new member of the family Flavobacteriaceae isolated from ascidians.</title>
        <authorList>
            <person name="Chen L."/>
        </authorList>
    </citation>
    <scope>NUCLEOTIDE SEQUENCE [LARGE SCALE GENOMIC DNA]</scope>
    <source>
        <strain evidence="3 4">HQA918</strain>
    </source>
</reference>
<keyword evidence="1" id="KW-1133">Transmembrane helix</keyword>
<evidence type="ECO:0000313" key="3">
    <source>
        <dbReference type="EMBL" id="PCE62630.1"/>
    </source>
</evidence>
<organism evidence="3 4">
    <name type="scientific">Sediminicola luteus</name>
    <dbReference type="NCBI Taxonomy" id="319238"/>
    <lineage>
        <taxon>Bacteria</taxon>
        <taxon>Pseudomonadati</taxon>
        <taxon>Bacteroidota</taxon>
        <taxon>Flavobacteriia</taxon>
        <taxon>Flavobacteriales</taxon>
        <taxon>Flavobacteriaceae</taxon>
        <taxon>Sediminicola</taxon>
    </lineage>
</organism>
<keyword evidence="3" id="KW-0418">Kinase</keyword>
<evidence type="ECO:0000259" key="2">
    <source>
        <dbReference type="Pfam" id="PF06580"/>
    </source>
</evidence>
<sequence length="341" mass="39150">MINRIKKHYRSEFLFQGILIILLWLIEVVSNDESNDKWHNEFDHGGIWFFLSYVLAALFINYVLLPRLLYAKKYLGFALSLTAVLALVIVNEELILEKIYFPDTRGKWFRGIGYTFLEVIPVIAILVGFKFAWDANKKQREVENLTHLVQSSELEFLKSQINPHFLFNNLNNLYSYAISGSTETPDIILKLSNVLRYMLYDCREDFVPLEKEIDHLRSFTSLSALQIGNRGEVNFTSDKAGTLRIAPLILSVFIENAFKHSTSSQSGNIKIDIDLGIDPKGMLLFSCVNNYQQNSNTQNLSKGIGLTNVQKRLQLLYPNSHELDISEDGTIFSVRLKLQLK</sequence>
<dbReference type="GO" id="GO:0016020">
    <property type="term" value="C:membrane"/>
    <property type="evidence" value="ECO:0007669"/>
    <property type="project" value="InterPro"/>
</dbReference>
<dbReference type="InterPro" id="IPR036890">
    <property type="entry name" value="HATPase_C_sf"/>
</dbReference>
<dbReference type="RefSeq" id="WP_097443717.1">
    <property type="nucleotide sequence ID" value="NZ_NBWU01000008.1"/>
</dbReference>
<feature type="transmembrane region" description="Helical" evidence="1">
    <location>
        <begin position="111"/>
        <end position="133"/>
    </location>
</feature>
<keyword evidence="3" id="KW-0808">Transferase</keyword>
<dbReference type="Proteomes" id="UP000219559">
    <property type="component" value="Unassembled WGS sequence"/>
</dbReference>
<protein>
    <submittedName>
        <fullName evidence="3">Histidine kinase</fullName>
    </submittedName>
</protein>
<feature type="transmembrane region" description="Helical" evidence="1">
    <location>
        <begin position="74"/>
        <end position="91"/>
    </location>
</feature>
<keyword evidence="1" id="KW-0812">Transmembrane</keyword>
<dbReference type="Gene3D" id="3.30.565.10">
    <property type="entry name" value="Histidine kinase-like ATPase, C-terminal domain"/>
    <property type="match status" value="1"/>
</dbReference>
<dbReference type="Pfam" id="PF06580">
    <property type="entry name" value="His_kinase"/>
    <property type="match status" value="1"/>
</dbReference>
<evidence type="ECO:0000313" key="4">
    <source>
        <dbReference type="Proteomes" id="UP000219559"/>
    </source>
</evidence>
<name>A0A2A4G3U0_9FLAO</name>
<dbReference type="EMBL" id="NBWU01000008">
    <property type="protein sequence ID" value="PCE62630.1"/>
    <property type="molecule type" value="Genomic_DNA"/>
</dbReference>
<dbReference type="PANTHER" id="PTHR34220">
    <property type="entry name" value="SENSOR HISTIDINE KINASE YPDA"/>
    <property type="match status" value="1"/>
</dbReference>
<accession>A0A2A4G3U0</accession>
<dbReference type="OrthoDB" id="9809908at2"/>
<feature type="transmembrane region" description="Helical" evidence="1">
    <location>
        <begin position="46"/>
        <end position="65"/>
    </location>
</feature>
<gene>
    <name evidence="3" type="ORF">B7P33_18530</name>
</gene>
<proteinExistence type="predicted"/>
<dbReference type="PANTHER" id="PTHR34220:SF7">
    <property type="entry name" value="SENSOR HISTIDINE KINASE YPDA"/>
    <property type="match status" value="1"/>
</dbReference>
<dbReference type="InterPro" id="IPR050640">
    <property type="entry name" value="Bact_2-comp_sensor_kinase"/>
</dbReference>
<evidence type="ECO:0000256" key="1">
    <source>
        <dbReference type="SAM" id="Phobius"/>
    </source>
</evidence>
<keyword evidence="4" id="KW-1185">Reference proteome</keyword>
<dbReference type="AlphaFoldDB" id="A0A2A4G3U0"/>
<feature type="transmembrane region" description="Helical" evidence="1">
    <location>
        <begin position="9"/>
        <end position="26"/>
    </location>
</feature>